<dbReference type="Proteomes" id="UP001642409">
    <property type="component" value="Unassembled WGS sequence"/>
</dbReference>
<feature type="region of interest" description="Disordered" evidence="2">
    <location>
        <begin position="383"/>
        <end position="419"/>
    </location>
</feature>
<feature type="region of interest" description="Disordered" evidence="2">
    <location>
        <begin position="248"/>
        <end position="283"/>
    </location>
</feature>
<feature type="coiled-coil region" evidence="1">
    <location>
        <begin position="69"/>
        <end position="124"/>
    </location>
</feature>
<evidence type="ECO:0000313" key="4">
    <source>
        <dbReference type="EMBL" id="CAL5984207.1"/>
    </source>
</evidence>
<accession>A0AA86QWD0</accession>
<evidence type="ECO:0000256" key="2">
    <source>
        <dbReference type="SAM" id="MobiDB-lite"/>
    </source>
</evidence>
<comment type="caution">
    <text evidence="3">The sequence shown here is derived from an EMBL/GenBank/DDBJ whole genome shotgun (WGS) entry which is preliminary data.</text>
</comment>
<gene>
    <name evidence="3" type="ORF">HINF_LOCUS48264</name>
    <name evidence="4" type="ORF">HINF_LOCUS8000</name>
</gene>
<evidence type="ECO:0000313" key="5">
    <source>
        <dbReference type="Proteomes" id="UP001642409"/>
    </source>
</evidence>
<dbReference type="AlphaFoldDB" id="A0AA86QWD0"/>
<keyword evidence="5" id="KW-1185">Reference proteome</keyword>
<dbReference type="EMBL" id="CATOUU010000931">
    <property type="protein sequence ID" value="CAI9960619.1"/>
    <property type="molecule type" value="Genomic_DNA"/>
</dbReference>
<protein>
    <submittedName>
        <fullName evidence="4">Hypothetical_protein</fullName>
    </submittedName>
</protein>
<proteinExistence type="predicted"/>
<evidence type="ECO:0000256" key="1">
    <source>
        <dbReference type="SAM" id="Coils"/>
    </source>
</evidence>
<reference evidence="3" key="1">
    <citation type="submission" date="2023-06" db="EMBL/GenBank/DDBJ databases">
        <authorList>
            <person name="Kurt Z."/>
        </authorList>
    </citation>
    <scope>NUCLEOTIDE SEQUENCE</scope>
</reference>
<reference evidence="4 5" key="2">
    <citation type="submission" date="2024-07" db="EMBL/GenBank/DDBJ databases">
        <authorList>
            <person name="Akdeniz Z."/>
        </authorList>
    </citation>
    <scope>NUCLEOTIDE SEQUENCE [LARGE SCALE GENOMIC DNA]</scope>
</reference>
<organism evidence="3">
    <name type="scientific">Hexamita inflata</name>
    <dbReference type="NCBI Taxonomy" id="28002"/>
    <lineage>
        <taxon>Eukaryota</taxon>
        <taxon>Metamonada</taxon>
        <taxon>Diplomonadida</taxon>
        <taxon>Hexamitidae</taxon>
        <taxon>Hexamitinae</taxon>
        <taxon>Hexamita</taxon>
    </lineage>
</organism>
<name>A0AA86QWD0_9EUKA</name>
<evidence type="ECO:0000313" key="3">
    <source>
        <dbReference type="EMBL" id="CAI9960619.1"/>
    </source>
</evidence>
<keyword evidence="1" id="KW-0175">Coiled coil</keyword>
<dbReference type="EMBL" id="CAXDID020000016">
    <property type="protein sequence ID" value="CAL5984207.1"/>
    <property type="molecule type" value="Genomic_DNA"/>
</dbReference>
<sequence length="545" mass="63070">MDNSVSTKVKHQDSFIQNLRQDKLLLNELLDKERTVIQKMLEQLRGKDNLLANVLKDIGDDEQDLNDLLEQKETALQLAYSSLKKTEDQLNKSNQKNEQLIEQLNKLQDESVNLALQCKKLQDANQKLLTQLYLPKSQNEVNSHHEKADNSGEQSLMFENFIENSIYQTHQSFPVQANQSLNQPISVSPNVVTDNPKQVDQSVFQQSFGVQNTLSQTQNSQVQIMEKSAVPEFSKTALIPSKKQIKKSQTSQVVNSSDSNLKKEQSVDQSQSNSETKIKKSKSTVSEKLKEEFNLALEEIISDNMEENHDVESSLNILFKLQASQRQVIIQEIALRTKQSVLKTTNYFKEQASKQNQPYDEVDEPQPAEPVELLFQEPIKQSDLKKKRTKKQEDQIQNETKQPENKKQKQTKSKSSQTKEQKFIALVKKQLNVQKELSNKETCEMIEELSQKYIFWNQMGNQCQDFGFNSKSELMEYYKKVFQQALFDDRLSKTDIDLIKIELLKHSGVKSPFKIAKEIEQELFSDRNIFIQNIVDEIEKQQQKK</sequence>